<comment type="caution">
    <text evidence="1">The sequence shown here is derived from an EMBL/GenBank/DDBJ whole genome shotgun (WGS) entry which is preliminary data.</text>
</comment>
<organism evidence="1 2">
    <name type="scientific">Psilocybe cubensis</name>
    <name type="common">Psychedelic mushroom</name>
    <name type="synonym">Stropharia cubensis</name>
    <dbReference type="NCBI Taxonomy" id="181762"/>
    <lineage>
        <taxon>Eukaryota</taxon>
        <taxon>Fungi</taxon>
        <taxon>Dikarya</taxon>
        <taxon>Basidiomycota</taxon>
        <taxon>Agaricomycotina</taxon>
        <taxon>Agaricomycetes</taxon>
        <taxon>Agaricomycetidae</taxon>
        <taxon>Agaricales</taxon>
        <taxon>Agaricineae</taxon>
        <taxon>Strophariaceae</taxon>
        <taxon>Psilocybe</taxon>
    </lineage>
</organism>
<protein>
    <submittedName>
        <fullName evidence="1">DNA repair and recombination protein mus-11</fullName>
    </submittedName>
</protein>
<dbReference type="Proteomes" id="UP000664032">
    <property type="component" value="Unassembled WGS sequence"/>
</dbReference>
<keyword evidence="2" id="KW-1185">Reference proteome</keyword>
<gene>
    <name evidence="1" type="ORF">JR316_0008829</name>
</gene>
<proteinExistence type="predicted"/>
<evidence type="ECO:0000313" key="1">
    <source>
        <dbReference type="EMBL" id="KAH9478375.1"/>
    </source>
</evidence>
<reference evidence="1" key="1">
    <citation type="submission" date="2021-10" db="EMBL/GenBank/DDBJ databases">
        <title>Psilocybe cubensis genome.</title>
        <authorList>
            <person name="Mckernan K.J."/>
            <person name="Crawford S."/>
            <person name="Trippe A."/>
            <person name="Kane L.T."/>
            <person name="Mclaughlin S."/>
        </authorList>
    </citation>
    <scope>NUCLEOTIDE SEQUENCE</scope>
    <source>
        <strain evidence="1">MGC-MH-2018</strain>
    </source>
</reference>
<accession>A0ACB8GRM2</accession>
<sequence>MGKRRERNDNYLLCWRLVGLVAVQMKMAKGPKRWQTLTVCSKYPCDSAQRRHTQPSSSEGIPSMSGSLSNHLINSHYPDSPFNSSIVSHGPMSFNPMMHGTPYAQQSFSLFNSQSFANDSISEETAKKIAILQAKLDRKLGPEYISQRPGPGGGPRLTYVEGWKIINLANEVFGFNGWSSSVVSLTTDFTDYSEESRRYSVGVTAIVRVTLRDGVFHEDTGYGMLENSKSKGAALDKCKKEAVTDGLKRALRNFGNVMGNCLYDKSYTAEVIKMKVEPVKFNKDVLHRRPECDEVKPNVSISSTGPSTSAGPSNTTGNMSFQNQAVVTPTRPPYQQNATKPLTSIPVHMRPGISNASIASGSATTSNTSMNQANDHKGKARASAQERLNAITAAINTPDQCYNAQQQQIQHSERRVSFSETNKVDGGPAPAQIVKPPGAQSAVKQEPDIDDDDSFGFGSEDDALFAMADLGPAIGANDADMGRPIQHDVEMGRPIDHEEGLLQGIQEADDSAVFTVHPAARAAGVPDQTISGARLISSKHASTSGSNSNKSRQELIEAALREGKTSAGDQPAMVPAASTSNTTTTATSTAPGQGLAAGMLSSKLNPQQQQMRSSSTYGNSTGSASSSGNNSSSSAAQMPPPGVPAQLQSKATSISQQNHQRYMNQRQQQQQQNGSAATGQQPPPRAPTPAIGGFNFPGGVNPITSTANFASGIGVKRPIEATSSSNYRGARPGMGLHQVPTTSSTNNPSIKSATTGSGRSVLGSLEIEEGGMVKRARQG</sequence>
<name>A0ACB8GRM2_PSICU</name>
<dbReference type="EMBL" id="JAFIQS020000008">
    <property type="protein sequence ID" value="KAH9478375.1"/>
    <property type="molecule type" value="Genomic_DNA"/>
</dbReference>
<evidence type="ECO:0000313" key="2">
    <source>
        <dbReference type="Proteomes" id="UP000664032"/>
    </source>
</evidence>